<comment type="caution">
    <text evidence="4">The sequence shown here is derived from an EMBL/GenBank/DDBJ whole genome shotgun (WGS) entry which is preliminary data.</text>
</comment>
<feature type="chain" id="PRO_5015164910" evidence="2">
    <location>
        <begin position="21"/>
        <end position="385"/>
    </location>
</feature>
<feature type="domain" description="Capsule synthesis protein CapA" evidence="3">
    <location>
        <begin position="58"/>
        <end position="296"/>
    </location>
</feature>
<dbReference type="CDD" id="cd07381">
    <property type="entry name" value="MPP_CapA"/>
    <property type="match status" value="1"/>
</dbReference>
<dbReference type="InterPro" id="IPR019079">
    <property type="entry name" value="Capsule_synth_CapA"/>
</dbReference>
<dbReference type="InterPro" id="IPR029052">
    <property type="entry name" value="Metallo-depent_PP-like"/>
</dbReference>
<evidence type="ECO:0000313" key="5">
    <source>
        <dbReference type="Proteomes" id="UP000245133"/>
    </source>
</evidence>
<evidence type="ECO:0000313" key="4">
    <source>
        <dbReference type="EMBL" id="GBF48732.1"/>
    </source>
</evidence>
<proteinExistence type="inferred from homology"/>
<evidence type="ECO:0000259" key="3">
    <source>
        <dbReference type="SMART" id="SM00854"/>
    </source>
</evidence>
<accession>A0A2P2DVR4</accession>
<dbReference type="EMBL" id="BFBB01000002">
    <property type="protein sequence ID" value="GBF48732.1"/>
    <property type="molecule type" value="Genomic_DNA"/>
</dbReference>
<organism evidence="4 5">
    <name type="scientific">Leptospira ryugenii</name>
    <dbReference type="NCBI Taxonomy" id="1917863"/>
    <lineage>
        <taxon>Bacteria</taxon>
        <taxon>Pseudomonadati</taxon>
        <taxon>Spirochaetota</taxon>
        <taxon>Spirochaetia</taxon>
        <taxon>Leptospirales</taxon>
        <taxon>Leptospiraceae</taxon>
        <taxon>Leptospira</taxon>
    </lineage>
</organism>
<dbReference type="InterPro" id="IPR052169">
    <property type="entry name" value="CW_Biosynth-Accessory"/>
</dbReference>
<dbReference type="AlphaFoldDB" id="A0A2P2DVR4"/>
<dbReference type="Proteomes" id="UP000245133">
    <property type="component" value="Unassembled WGS sequence"/>
</dbReference>
<comment type="similarity">
    <text evidence="1">Belongs to the CapA family.</text>
</comment>
<dbReference type="Pfam" id="PF09587">
    <property type="entry name" value="PGA_cap"/>
    <property type="match status" value="1"/>
</dbReference>
<name>A0A2P2DVR4_9LEPT</name>
<dbReference type="PANTHER" id="PTHR33393">
    <property type="entry name" value="POLYGLUTAMINE SYNTHESIS ACCESSORY PROTEIN RV0574C-RELATED"/>
    <property type="match status" value="1"/>
</dbReference>
<keyword evidence="2" id="KW-0732">Signal</keyword>
<dbReference type="PANTHER" id="PTHR33393:SF13">
    <property type="entry name" value="PGA BIOSYNTHESIS PROTEIN CAPA"/>
    <property type="match status" value="1"/>
</dbReference>
<dbReference type="OrthoDB" id="9810906at2"/>
<keyword evidence="5" id="KW-1185">Reference proteome</keyword>
<dbReference type="SMART" id="SM00854">
    <property type="entry name" value="PGA_cap"/>
    <property type="match status" value="1"/>
</dbReference>
<gene>
    <name evidence="4" type="ORF">LPTSP4_02320</name>
</gene>
<reference evidence="4 5" key="1">
    <citation type="submission" date="2018-02" db="EMBL/GenBank/DDBJ databases">
        <title>Novel Leptospira species isolated from soil and water in Japan.</title>
        <authorList>
            <person name="Nakao R."/>
            <person name="Masuzawa T."/>
        </authorList>
    </citation>
    <scope>NUCLEOTIDE SEQUENCE [LARGE SCALE GENOMIC DNA]</scope>
    <source>
        <strain evidence="4 5">YH101</strain>
    </source>
</reference>
<evidence type="ECO:0000256" key="1">
    <source>
        <dbReference type="ARBA" id="ARBA00005662"/>
    </source>
</evidence>
<dbReference type="RefSeq" id="WP_108972867.1">
    <property type="nucleotide sequence ID" value="NZ_BFBB01000002.1"/>
</dbReference>
<protein>
    <submittedName>
        <fullName evidence="4">Bacterial capsule synthesis protein</fullName>
    </submittedName>
</protein>
<feature type="signal peptide" evidence="2">
    <location>
        <begin position="1"/>
        <end position="20"/>
    </location>
</feature>
<dbReference type="Gene3D" id="3.60.21.10">
    <property type="match status" value="1"/>
</dbReference>
<dbReference type="SUPFAM" id="SSF56300">
    <property type="entry name" value="Metallo-dependent phosphatases"/>
    <property type="match status" value="1"/>
</dbReference>
<sequence>MRSNFCILAVICVSFSFLGADDPDPIEPPEPNIQAPYEDYYRFQTSSGTGYRIEGTTKIWVGGDVMFNWAVRDSMKGEDPLLPFRSFTSLLSNMHFRMLNLETPILEKKPNPDKLKSYVFYGVKSDLQILKTMGIDSVFLGNNHTMDLGEEGLRETIRILSDSNLKWAGAGLTEEESYRPIVYQREGIEYRVFSFSDVGETRLFANHKSPGAAYFRVGVAERLVQKTRSNQTNILSLHWGVEYSPEPTEVQRRTAKYLVNEGYQVIVGHHPHVPQGIEVFPKGVAIYSLGNFLFGSKNSYLKHNISLVLHYQGAKLVCLEIIPIFGKHQLVPGEAYFSPLFGKEADDFLKEYAVQCKNLGTELIVSGGRAYVFLDKELKAKVKPY</sequence>
<evidence type="ECO:0000256" key="2">
    <source>
        <dbReference type="SAM" id="SignalP"/>
    </source>
</evidence>